<protein>
    <recommendedName>
        <fullName evidence="2">Mei2-like C-terminal RNA recognition motif domain-containing protein</fullName>
    </recommendedName>
</protein>
<keyword evidence="4" id="KW-1185">Reference proteome</keyword>
<feature type="compositionally biased region" description="Low complexity" evidence="1">
    <location>
        <begin position="137"/>
        <end position="161"/>
    </location>
</feature>
<feature type="domain" description="Mei2-like C-terminal RNA recognition motif" evidence="2">
    <location>
        <begin position="288"/>
        <end position="395"/>
    </location>
</feature>
<dbReference type="InterPro" id="IPR012677">
    <property type="entry name" value="Nucleotide-bd_a/b_plait_sf"/>
</dbReference>
<dbReference type="AlphaFoldDB" id="A0A8T0VNC6"/>
<dbReference type="GO" id="GO:0003676">
    <property type="term" value="F:nucleic acid binding"/>
    <property type="evidence" value="ECO:0007669"/>
    <property type="project" value="InterPro"/>
</dbReference>
<organism evidence="3 4">
    <name type="scientific">Panicum virgatum</name>
    <name type="common">Blackwell switchgrass</name>
    <dbReference type="NCBI Taxonomy" id="38727"/>
    <lineage>
        <taxon>Eukaryota</taxon>
        <taxon>Viridiplantae</taxon>
        <taxon>Streptophyta</taxon>
        <taxon>Embryophyta</taxon>
        <taxon>Tracheophyta</taxon>
        <taxon>Spermatophyta</taxon>
        <taxon>Magnoliopsida</taxon>
        <taxon>Liliopsida</taxon>
        <taxon>Poales</taxon>
        <taxon>Poaceae</taxon>
        <taxon>PACMAD clade</taxon>
        <taxon>Panicoideae</taxon>
        <taxon>Panicodae</taxon>
        <taxon>Paniceae</taxon>
        <taxon>Panicinae</taxon>
        <taxon>Panicum</taxon>
        <taxon>Panicum sect. Hiantes</taxon>
    </lineage>
</organism>
<evidence type="ECO:0000259" key="2">
    <source>
        <dbReference type="Pfam" id="PF04059"/>
    </source>
</evidence>
<evidence type="ECO:0000313" key="4">
    <source>
        <dbReference type="Proteomes" id="UP000823388"/>
    </source>
</evidence>
<feature type="region of interest" description="Disordered" evidence="1">
    <location>
        <begin position="101"/>
        <end position="272"/>
    </location>
</feature>
<dbReference type="CDD" id="cd12277">
    <property type="entry name" value="RRM3_MEI2_EAR1_like"/>
    <property type="match status" value="1"/>
</dbReference>
<feature type="compositionally biased region" description="Basic and acidic residues" evidence="1">
    <location>
        <begin position="169"/>
        <end position="179"/>
    </location>
</feature>
<name>A0A8T0VNC6_PANVG</name>
<comment type="caution">
    <text evidence="3">The sequence shown here is derived from an EMBL/GenBank/DDBJ whole genome shotgun (WGS) entry which is preliminary data.</text>
</comment>
<reference evidence="3 4" key="1">
    <citation type="submission" date="2020-05" db="EMBL/GenBank/DDBJ databases">
        <title>WGS assembly of Panicum virgatum.</title>
        <authorList>
            <person name="Lovell J.T."/>
            <person name="Jenkins J."/>
            <person name="Shu S."/>
            <person name="Juenger T.E."/>
            <person name="Schmutz J."/>
        </authorList>
    </citation>
    <scope>NUCLEOTIDE SEQUENCE [LARGE SCALE GENOMIC DNA]</scope>
    <source>
        <strain evidence="4">cv. AP13</strain>
    </source>
</reference>
<dbReference type="InterPro" id="IPR035979">
    <property type="entry name" value="RBD_domain_sf"/>
</dbReference>
<dbReference type="OrthoDB" id="417481at2759"/>
<dbReference type="Pfam" id="PF04059">
    <property type="entry name" value="RRM_2"/>
    <property type="match status" value="1"/>
</dbReference>
<dbReference type="SUPFAM" id="SSF54928">
    <property type="entry name" value="RNA-binding domain, RBD"/>
    <property type="match status" value="1"/>
</dbReference>
<dbReference type="Proteomes" id="UP000823388">
    <property type="component" value="Chromosome 2N"/>
</dbReference>
<dbReference type="InterPro" id="IPR007201">
    <property type="entry name" value="Mei2-like_Rrm_C"/>
</dbReference>
<evidence type="ECO:0000256" key="1">
    <source>
        <dbReference type="SAM" id="MobiDB-lite"/>
    </source>
</evidence>
<accession>A0A8T0VNC6</accession>
<dbReference type="EMBL" id="CM029040">
    <property type="protein sequence ID" value="KAG2636378.1"/>
    <property type="molecule type" value="Genomic_DNA"/>
</dbReference>
<gene>
    <name evidence="3" type="ORF">PVAP13_2NG384200</name>
</gene>
<sequence length="436" mass="46573">MESQPLSADAKPYIPLATCVGPPPVAVAQLPSPGFFPQPVPYPYQPPPPQAGFLGGLPGCWGFPPGPGGVGIPAGALPHPAWAPPMPPPHEAIATSAGSPYAMARTPSQGSGKQPSRSRRTGRVPGTRPPPPRLDVPPRLLRPAAGRRPGPSAASRGSKAAGAGGLWPAKEDPASRGPKDPVAGEEAAANEPSPRSVLVASSPPISPTTSLPSSFPLPCLPPAAAAQTPPTEPPAHCAEHGAGTMPAVPPKMRRRRVPRRAQPASGPDGEVRRGAMKPRLLFDPASRRTTLMIRHLPNHFTRMRLMAIIDEHCFIENEKIAPGGVRSEYDFLYVPIDFRTLANKGYAFVNMTSPDAARRLWEHLHGHRWEVKRCGKTCAVDYAAVQGLDRLLDHFSWSSFVCDSEELLPLRFEPPRDGTRPAQGVAHVVGCLRRRS</sequence>
<evidence type="ECO:0000313" key="3">
    <source>
        <dbReference type="EMBL" id="KAG2636378.1"/>
    </source>
</evidence>
<feature type="compositionally biased region" description="Low complexity" evidence="1">
    <location>
        <begin position="200"/>
        <end position="229"/>
    </location>
</feature>
<dbReference type="Gene3D" id="3.30.70.330">
    <property type="match status" value="1"/>
</dbReference>
<proteinExistence type="predicted"/>